<sequence length="108" mass="11880">MKRGEIWTGAGSGRASKPRPVVILQSDYFDATEAVTVCFLTSSERAMPLLRVPVPASPENGLSQDSWAMIDAVTTLKRANLRERVGVLEREHLITIGQRIPMFLGLAE</sequence>
<evidence type="ECO:0000313" key="3">
    <source>
        <dbReference type="EMBL" id="KXP14408.1"/>
    </source>
</evidence>
<dbReference type="Proteomes" id="UP000070258">
    <property type="component" value="Unassembled WGS sequence"/>
</dbReference>
<evidence type="ECO:0000256" key="2">
    <source>
        <dbReference type="ARBA" id="ARBA00022649"/>
    </source>
</evidence>
<dbReference type="Pfam" id="PF02452">
    <property type="entry name" value="PemK_toxin"/>
    <property type="match status" value="1"/>
</dbReference>
<accession>A0A138AVD2</accession>
<gene>
    <name evidence="3" type="ORF">AXK60_00385</name>
</gene>
<dbReference type="AlphaFoldDB" id="A0A138AVD2"/>
<protein>
    <recommendedName>
        <fullName evidence="5">Growth inhibitor PemK</fullName>
    </recommendedName>
</protein>
<dbReference type="STRING" id="239498.AXK60_00385"/>
<dbReference type="GO" id="GO:0006402">
    <property type="term" value="P:mRNA catabolic process"/>
    <property type="evidence" value="ECO:0007669"/>
    <property type="project" value="TreeGrafter"/>
</dbReference>
<keyword evidence="2" id="KW-1277">Toxin-antitoxin system</keyword>
<dbReference type="GO" id="GO:0003677">
    <property type="term" value="F:DNA binding"/>
    <property type="evidence" value="ECO:0007669"/>
    <property type="project" value="InterPro"/>
</dbReference>
<organism evidence="3 4">
    <name type="scientific">Tsukamurella pseudospumae</name>
    <dbReference type="NCBI Taxonomy" id="239498"/>
    <lineage>
        <taxon>Bacteria</taxon>
        <taxon>Bacillati</taxon>
        <taxon>Actinomycetota</taxon>
        <taxon>Actinomycetes</taxon>
        <taxon>Mycobacteriales</taxon>
        <taxon>Tsukamurellaceae</taxon>
        <taxon>Tsukamurella</taxon>
    </lineage>
</organism>
<dbReference type="RefSeq" id="WP_068569023.1">
    <property type="nucleotide sequence ID" value="NZ_LSRF01000001.1"/>
</dbReference>
<reference evidence="4" key="1">
    <citation type="submission" date="2016-02" db="EMBL/GenBank/DDBJ databases">
        <authorList>
            <person name="Wen L."/>
            <person name="He K."/>
            <person name="Yang H."/>
        </authorList>
    </citation>
    <scope>NUCLEOTIDE SEQUENCE [LARGE SCALE GENOMIC DNA]</scope>
    <source>
        <strain evidence="4">JCM 15929</strain>
    </source>
</reference>
<dbReference type="PANTHER" id="PTHR33988">
    <property type="entry name" value="ENDORIBONUCLEASE MAZF-RELATED"/>
    <property type="match status" value="1"/>
</dbReference>
<dbReference type="EMBL" id="LSRF01000001">
    <property type="protein sequence ID" value="KXP14408.1"/>
    <property type="molecule type" value="Genomic_DNA"/>
</dbReference>
<dbReference type="GO" id="GO:0004521">
    <property type="term" value="F:RNA endonuclease activity"/>
    <property type="evidence" value="ECO:0007669"/>
    <property type="project" value="TreeGrafter"/>
</dbReference>
<name>A0A138AVD2_9ACTN</name>
<evidence type="ECO:0008006" key="5">
    <source>
        <dbReference type="Google" id="ProtNLM"/>
    </source>
</evidence>
<evidence type="ECO:0000313" key="4">
    <source>
        <dbReference type="Proteomes" id="UP000070258"/>
    </source>
</evidence>
<dbReference type="InterPro" id="IPR011067">
    <property type="entry name" value="Plasmid_toxin/cell-grow_inhib"/>
</dbReference>
<evidence type="ECO:0000256" key="1">
    <source>
        <dbReference type="ARBA" id="ARBA00007521"/>
    </source>
</evidence>
<dbReference type="Gene3D" id="2.30.30.110">
    <property type="match status" value="1"/>
</dbReference>
<proteinExistence type="inferred from homology"/>
<comment type="similarity">
    <text evidence="1">Belongs to the PemK/MazF family.</text>
</comment>
<dbReference type="SUPFAM" id="SSF50118">
    <property type="entry name" value="Cell growth inhibitor/plasmid maintenance toxic component"/>
    <property type="match status" value="1"/>
</dbReference>
<dbReference type="GO" id="GO:0016075">
    <property type="term" value="P:rRNA catabolic process"/>
    <property type="evidence" value="ECO:0007669"/>
    <property type="project" value="TreeGrafter"/>
</dbReference>
<dbReference type="InterPro" id="IPR003477">
    <property type="entry name" value="PemK-like"/>
</dbReference>
<dbReference type="OrthoDB" id="3196747at2"/>
<comment type="caution">
    <text evidence="3">The sequence shown here is derived from an EMBL/GenBank/DDBJ whole genome shotgun (WGS) entry which is preliminary data.</text>
</comment>